<feature type="signal peptide" evidence="1">
    <location>
        <begin position="1"/>
        <end position="26"/>
    </location>
</feature>
<dbReference type="PROSITE" id="PS00134">
    <property type="entry name" value="TRYPSIN_HIS"/>
    <property type="match status" value="1"/>
</dbReference>
<dbReference type="GO" id="GO:0004252">
    <property type="term" value="F:serine-type endopeptidase activity"/>
    <property type="evidence" value="ECO:0007669"/>
    <property type="project" value="InterPro"/>
</dbReference>
<sequence length="240" mass="24440">MRKAQTAIAAAAAAAALAMTAPIAAAQPPLAPAPAISPGFAFVSANKTNTDGDSCTIGFLAHTKDGQPVMLSAGHCDQGGQVSIKYAGTGTYEPVGTFTQTIDEGLAGSDDDIGLVKLGSAVPEDLRIYGIRPVTGSTTNLRLGQELCKFGVATGLQCGKITTVTPKKVVFDAKGAPGDSGGPVYLRNPDGTATAVGVTKGSATQGGAVAELVEPWLRRWELTLDTPGNASSVQNVNYHR</sequence>
<reference evidence="2 3" key="1">
    <citation type="submission" date="2016-10" db="EMBL/GenBank/DDBJ databases">
        <title>Evaluation of Human, Veterinary and Environmental Mycobacterium chelonae Isolates by Core Genome Phylogenomic Analysis, Targeted Gene Comparison, and Anti-microbial Susceptibility Patterns: A Tale of Mistaken Identities.</title>
        <authorList>
            <person name="Fogelson S.B."/>
            <person name="Camus A.C."/>
            <person name="Lorenz W."/>
            <person name="Vasireddy R."/>
            <person name="Vasireddy S."/>
            <person name="Smith T."/>
            <person name="Brown-Elliott B.A."/>
            <person name="Wallace R.J.Jr."/>
            <person name="Hasan N.A."/>
            <person name="Reischl U."/>
            <person name="Sanchez S."/>
        </authorList>
    </citation>
    <scope>NUCLEOTIDE SEQUENCE [LARGE SCALE GENOMIC DNA]</scope>
    <source>
        <strain evidence="2 3">15515</strain>
    </source>
</reference>
<organism evidence="2 3">
    <name type="scientific">Mycobacteroides chelonae</name>
    <name type="common">Mycobacterium chelonae</name>
    <dbReference type="NCBI Taxonomy" id="1774"/>
    <lineage>
        <taxon>Bacteria</taxon>
        <taxon>Bacillati</taxon>
        <taxon>Actinomycetota</taxon>
        <taxon>Actinomycetes</taxon>
        <taxon>Mycobacteriales</taxon>
        <taxon>Mycobacteriaceae</taxon>
        <taxon>Mycobacteroides</taxon>
    </lineage>
</organism>
<evidence type="ECO:0000313" key="3">
    <source>
        <dbReference type="Proteomes" id="UP000180043"/>
    </source>
</evidence>
<dbReference type="GO" id="GO:0006508">
    <property type="term" value="P:proteolysis"/>
    <property type="evidence" value="ECO:0007669"/>
    <property type="project" value="InterPro"/>
</dbReference>
<dbReference type="CDD" id="cd21112">
    <property type="entry name" value="alphaLP-like"/>
    <property type="match status" value="1"/>
</dbReference>
<gene>
    <name evidence="2" type="ORF">BKG82_26650</name>
</gene>
<dbReference type="AlphaFoldDB" id="A0A1S1LHQ8"/>
<evidence type="ECO:0000313" key="2">
    <source>
        <dbReference type="EMBL" id="OHU47237.1"/>
    </source>
</evidence>
<dbReference type="EMBL" id="MLIQ01000042">
    <property type="protein sequence ID" value="OHU47237.1"/>
    <property type="molecule type" value="Genomic_DNA"/>
</dbReference>
<dbReference type="SUPFAM" id="SSF50494">
    <property type="entry name" value="Trypsin-like serine proteases"/>
    <property type="match status" value="1"/>
</dbReference>
<protein>
    <recommendedName>
        <fullName evidence="4">Trypsin</fullName>
    </recommendedName>
</protein>
<dbReference type="InterPro" id="IPR043504">
    <property type="entry name" value="Peptidase_S1_PA_chymotrypsin"/>
</dbReference>
<keyword evidence="1" id="KW-0732">Signal</keyword>
<dbReference type="Gene3D" id="2.40.10.10">
    <property type="entry name" value="Trypsin-like serine proteases"/>
    <property type="match status" value="2"/>
</dbReference>
<name>A0A1S1LHQ8_MYCCH</name>
<evidence type="ECO:0000256" key="1">
    <source>
        <dbReference type="SAM" id="SignalP"/>
    </source>
</evidence>
<proteinExistence type="predicted"/>
<dbReference type="InterPro" id="IPR009003">
    <property type="entry name" value="Peptidase_S1_PA"/>
</dbReference>
<dbReference type="Proteomes" id="UP000180043">
    <property type="component" value="Unassembled WGS sequence"/>
</dbReference>
<feature type="chain" id="PRO_5010287492" description="Trypsin" evidence="1">
    <location>
        <begin position="27"/>
        <end position="240"/>
    </location>
</feature>
<dbReference type="RefSeq" id="WP_070947855.1">
    <property type="nucleotide sequence ID" value="NZ_MLIQ01000042.1"/>
</dbReference>
<accession>A0A1S1LHQ8</accession>
<dbReference type="InterPro" id="IPR018114">
    <property type="entry name" value="TRYPSIN_HIS"/>
</dbReference>
<comment type="caution">
    <text evidence="2">The sequence shown here is derived from an EMBL/GenBank/DDBJ whole genome shotgun (WGS) entry which is preliminary data.</text>
</comment>
<evidence type="ECO:0008006" key="4">
    <source>
        <dbReference type="Google" id="ProtNLM"/>
    </source>
</evidence>